<comment type="caution">
    <text evidence="2">The sequence shown here is derived from an EMBL/GenBank/DDBJ whole genome shotgun (WGS) entry which is preliminary data.</text>
</comment>
<name>A0ABN9PBZ5_9DINO</name>
<evidence type="ECO:0000313" key="2">
    <source>
        <dbReference type="EMBL" id="CAK0790342.1"/>
    </source>
</evidence>
<reference evidence="2" key="1">
    <citation type="submission" date="2023-10" db="EMBL/GenBank/DDBJ databases">
        <authorList>
            <person name="Chen Y."/>
            <person name="Shah S."/>
            <person name="Dougan E. K."/>
            <person name="Thang M."/>
            <person name="Chan C."/>
        </authorList>
    </citation>
    <scope>NUCLEOTIDE SEQUENCE [LARGE SCALE GENOMIC DNA]</scope>
</reference>
<dbReference type="EMBL" id="CAUYUJ010000403">
    <property type="protein sequence ID" value="CAK0790342.1"/>
    <property type="molecule type" value="Genomic_DNA"/>
</dbReference>
<accession>A0ABN9PBZ5</accession>
<feature type="region of interest" description="Disordered" evidence="1">
    <location>
        <begin position="731"/>
        <end position="751"/>
    </location>
</feature>
<proteinExistence type="predicted"/>
<evidence type="ECO:0000313" key="3">
    <source>
        <dbReference type="Proteomes" id="UP001189429"/>
    </source>
</evidence>
<evidence type="ECO:0000256" key="1">
    <source>
        <dbReference type="SAM" id="MobiDB-lite"/>
    </source>
</evidence>
<gene>
    <name evidence="2" type="ORF">PCOR1329_LOCUS1638</name>
</gene>
<sequence>MPAVEQALREVSGDLRQVICRFKQDAEVVKAWDSILGILGGKKELLRVTTVAPTRVGASPQNRGGLGFEVQKSLSNLGKHCRAGWSYPRACQGAFAVEVPTTDDACGGWISWNEEHSMKCGLPPCEKMELASFGGTHSNVTLRAIQAALPCTDETIAPSGSLDSQFLITKWPSLNTALSRGLEWTVVNFEVIKAFPEVIQIGYAALNRVDTSEVSELEGLLTMHSTFKQHVEELNVQDDKLAWQAAVDGALLTNPFWAAWAQSLKKFASVVPRELVEEARDMKVALFKAPRGAGVSFGHVGGVFFDKLASLSWPKSVVPPMRIRVAALFAQMGSPIEKVIDNRACLLKDADLSKLTAKSIYDDVQRAESMMEQARTMCDNYGLDKIKKLELTGQHDIRLALFLMKKGKASKEGVEHKSLDAAFQVFVDDLAAITGIAIDNPFLPRHRIGAKQVAKSKPEAPEQAKHLALQQLQDARSPAFQMMQLGFKLGAVVKLKKPDPECQCNLWTVKDLGVATAILSPTGVHESLLEDKSVMLANLKDLWCVSTSKPQEEVDVTSVVPETNWGWALDCMKAQITIVLSALSENAHWNHINHDLKVYHNPYAVVAKRDFKAGEITLVPATQLIKTRLPDQKAPDRAIDLGELVRVPRTIFHLMPQFAVGKGDNQNFVSPFWCVPFANQVWQPNLTTVWMTHKINLHLKTGDDADEMEVKLPMLKNHRKVKEGEMLYQGVPVPHETPSSEIGSPAKRSRR</sequence>
<dbReference type="Proteomes" id="UP001189429">
    <property type="component" value="Unassembled WGS sequence"/>
</dbReference>
<keyword evidence="3" id="KW-1185">Reference proteome</keyword>
<protein>
    <submittedName>
        <fullName evidence="2">Uncharacterized protein</fullName>
    </submittedName>
</protein>
<organism evidence="2 3">
    <name type="scientific">Prorocentrum cordatum</name>
    <dbReference type="NCBI Taxonomy" id="2364126"/>
    <lineage>
        <taxon>Eukaryota</taxon>
        <taxon>Sar</taxon>
        <taxon>Alveolata</taxon>
        <taxon>Dinophyceae</taxon>
        <taxon>Prorocentrales</taxon>
        <taxon>Prorocentraceae</taxon>
        <taxon>Prorocentrum</taxon>
    </lineage>
</organism>